<keyword evidence="1" id="KW-0175">Coiled coil</keyword>
<feature type="chain" id="PRO_5047447917" evidence="2">
    <location>
        <begin position="22"/>
        <end position="88"/>
    </location>
</feature>
<keyword evidence="4" id="KW-1185">Reference proteome</keyword>
<dbReference type="Proteomes" id="UP000730739">
    <property type="component" value="Unassembled WGS sequence"/>
</dbReference>
<organism evidence="3 4">
    <name type="scientific">Sinorhizobium kostiense</name>
    <dbReference type="NCBI Taxonomy" id="76747"/>
    <lineage>
        <taxon>Bacteria</taxon>
        <taxon>Pseudomonadati</taxon>
        <taxon>Pseudomonadota</taxon>
        <taxon>Alphaproteobacteria</taxon>
        <taxon>Hyphomicrobiales</taxon>
        <taxon>Rhizobiaceae</taxon>
        <taxon>Sinorhizobium/Ensifer group</taxon>
        <taxon>Sinorhizobium</taxon>
    </lineage>
</organism>
<keyword evidence="2" id="KW-0732">Signal</keyword>
<gene>
    <name evidence="3" type="ORF">J2Z31_000483</name>
</gene>
<feature type="coiled-coil region" evidence="1">
    <location>
        <begin position="32"/>
        <end position="65"/>
    </location>
</feature>
<name>A0ABS4QTM1_9HYPH</name>
<dbReference type="RefSeq" id="WP_209600274.1">
    <property type="nucleotide sequence ID" value="NZ_JAGILA010000001.1"/>
</dbReference>
<proteinExistence type="predicted"/>
<protein>
    <submittedName>
        <fullName evidence="3">Uncharacterized protein</fullName>
    </submittedName>
</protein>
<accession>A0ABS4QTM1</accession>
<dbReference type="EMBL" id="JAGILA010000001">
    <property type="protein sequence ID" value="MBP2233993.1"/>
    <property type="molecule type" value="Genomic_DNA"/>
</dbReference>
<evidence type="ECO:0000313" key="4">
    <source>
        <dbReference type="Proteomes" id="UP000730739"/>
    </source>
</evidence>
<feature type="signal peptide" evidence="2">
    <location>
        <begin position="1"/>
        <end position="21"/>
    </location>
</feature>
<evidence type="ECO:0000256" key="1">
    <source>
        <dbReference type="SAM" id="Coils"/>
    </source>
</evidence>
<evidence type="ECO:0000313" key="3">
    <source>
        <dbReference type="EMBL" id="MBP2233993.1"/>
    </source>
</evidence>
<sequence length="88" mass="9222">MLKKILVAVAMIATSASPALAQADLVCDQDGLQALEAEIAQITDLQRQNEAKEALTKAKAALAANDTESCKLHMGEVTTAAKPKSDPM</sequence>
<reference evidence="3 4" key="1">
    <citation type="submission" date="2021-03" db="EMBL/GenBank/DDBJ databases">
        <title>Genomic Encyclopedia of Type Strains, Phase IV (KMG-IV): sequencing the most valuable type-strain genomes for metagenomic binning, comparative biology and taxonomic classification.</title>
        <authorList>
            <person name="Goeker M."/>
        </authorList>
    </citation>
    <scope>NUCLEOTIDE SEQUENCE [LARGE SCALE GENOMIC DNA]</scope>
    <source>
        <strain evidence="3 4">DSM 13372</strain>
    </source>
</reference>
<evidence type="ECO:0000256" key="2">
    <source>
        <dbReference type="SAM" id="SignalP"/>
    </source>
</evidence>
<comment type="caution">
    <text evidence="3">The sequence shown here is derived from an EMBL/GenBank/DDBJ whole genome shotgun (WGS) entry which is preliminary data.</text>
</comment>